<reference evidence="1 2" key="1">
    <citation type="submission" date="2015-01" db="EMBL/GenBank/DDBJ databases">
        <title>Genome of allotetraploid Gossypium barbadense reveals genomic plasticity and fiber elongation in cotton evolution.</title>
        <authorList>
            <person name="Chen X."/>
            <person name="Liu X."/>
            <person name="Zhao B."/>
            <person name="Zheng H."/>
            <person name="Hu Y."/>
            <person name="Lu G."/>
            <person name="Yang C."/>
            <person name="Chen J."/>
            <person name="Shan C."/>
            <person name="Zhang L."/>
            <person name="Zhou Y."/>
            <person name="Wang L."/>
            <person name="Guo W."/>
            <person name="Bai Y."/>
            <person name="Ruan J."/>
            <person name="Shangguan X."/>
            <person name="Mao Y."/>
            <person name="Jiang J."/>
            <person name="Zhu Y."/>
            <person name="Lei J."/>
            <person name="Kang H."/>
            <person name="Chen S."/>
            <person name="He X."/>
            <person name="Wang R."/>
            <person name="Wang Y."/>
            <person name="Chen J."/>
            <person name="Wang L."/>
            <person name="Yu S."/>
            <person name="Wang B."/>
            <person name="Wei J."/>
            <person name="Song S."/>
            <person name="Lu X."/>
            <person name="Gao Z."/>
            <person name="Gu W."/>
            <person name="Deng X."/>
            <person name="Ma D."/>
            <person name="Wang S."/>
            <person name="Liang W."/>
            <person name="Fang L."/>
            <person name="Cai C."/>
            <person name="Zhu X."/>
            <person name="Zhou B."/>
            <person name="Zhang Y."/>
            <person name="Chen Z."/>
            <person name="Xu S."/>
            <person name="Zhu R."/>
            <person name="Wang S."/>
            <person name="Zhang T."/>
            <person name="Zhao G."/>
        </authorList>
    </citation>
    <scope>NUCLEOTIDE SEQUENCE [LARGE SCALE GENOMIC DNA]</scope>
    <source>
        <strain evidence="2">cv. Xinhai21</strain>
        <tissue evidence="1">Leaf</tissue>
    </source>
</reference>
<name>A0A2P5VZC5_GOSBA</name>
<accession>A0A2P5VZC5</accession>
<dbReference type="OrthoDB" id="999103at2759"/>
<dbReference type="EMBL" id="KZ669985">
    <property type="protein sequence ID" value="PPR84179.1"/>
    <property type="molecule type" value="Genomic_DNA"/>
</dbReference>
<dbReference type="Proteomes" id="UP000239757">
    <property type="component" value="Unassembled WGS sequence"/>
</dbReference>
<dbReference type="AlphaFoldDB" id="A0A2P5VZC5"/>
<evidence type="ECO:0000313" key="2">
    <source>
        <dbReference type="Proteomes" id="UP000239757"/>
    </source>
</evidence>
<proteinExistence type="predicted"/>
<protein>
    <submittedName>
        <fullName evidence="1">Uncharacterized protein</fullName>
    </submittedName>
</protein>
<sequence length="124" mass="14471">MLSPNVNKNLSGANNFEKVEMLISISQVKKIDEMVFLEVGDVSFLVWSRRRVEIPETEGRSIRQEIEEEFLSTIRSRRKKKQFNKRIRSMRVIQDGCCLPKKFKEEIGPGERIRAVLCQGEKTK</sequence>
<organism evidence="1 2">
    <name type="scientific">Gossypium barbadense</name>
    <name type="common">Sea Island cotton</name>
    <name type="synonym">Hibiscus barbadensis</name>
    <dbReference type="NCBI Taxonomy" id="3634"/>
    <lineage>
        <taxon>Eukaryota</taxon>
        <taxon>Viridiplantae</taxon>
        <taxon>Streptophyta</taxon>
        <taxon>Embryophyta</taxon>
        <taxon>Tracheophyta</taxon>
        <taxon>Spermatophyta</taxon>
        <taxon>Magnoliopsida</taxon>
        <taxon>eudicotyledons</taxon>
        <taxon>Gunneridae</taxon>
        <taxon>Pentapetalae</taxon>
        <taxon>rosids</taxon>
        <taxon>malvids</taxon>
        <taxon>Malvales</taxon>
        <taxon>Malvaceae</taxon>
        <taxon>Malvoideae</taxon>
        <taxon>Gossypium</taxon>
    </lineage>
</organism>
<gene>
    <name evidence="1" type="ORF">GOBAR_AA36534</name>
</gene>
<evidence type="ECO:0000313" key="1">
    <source>
        <dbReference type="EMBL" id="PPR84179.1"/>
    </source>
</evidence>